<evidence type="ECO:0000256" key="1">
    <source>
        <dbReference type="ARBA" id="ARBA00022679"/>
    </source>
</evidence>
<name>A0AA41QRQ7_9HYPH</name>
<evidence type="ECO:0000259" key="3">
    <source>
        <dbReference type="PROSITE" id="PS51186"/>
    </source>
</evidence>
<dbReference type="SUPFAM" id="SSF55729">
    <property type="entry name" value="Acyl-CoA N-acyltransferases (Nat)"/>
    <property type="match status" value="1"/>
</dbReference>
<dbReference type="InterPro" id="IPR000182">
    <property type="entry name" value="GNAT_dom"/>
</dbReference>
<evidence type="ECO:0000313" key="4">
    <source>
        <dbReference type="EMBL" id="MCI0129152.1"/>
    </source>
</evidence>
<dbReference type="PROSITE" id="PS51186">
    <property type="entry name" value="GNAT"/>
    <property type="match status" value="1"/>
</dbReference>
<dbReference type="InterPro" id="IPR016181">
    <property type="entry name" value="Acyl_CoA_acyltransferase"/>
</dbReference>
<dbReference type="PANTHER" id="PTHR43877">
    <property type="entry name" value="AMINOALKYLPHOSPHONATE N-ACETYLTRANSFERASE-RELATED-RELATED"/>
    <property type="match status" value="1"/>
</dbReference>
<dbReference type="Proteomes" id="UP001156140">
    <property type="component" value="Unassembled WGS sequence"/>
</dbReference>
<proteinExistence type="predicted"/>
<sequence>MTTPKVRPAVSADIPAMSAVLIASIRELCGDDHQQRPEVLAGWLRNKSEDGVRDMLESGPTTLYVAEIDGEVAGVGATMTDGSIRLNYVSPSHRFQGVSRALMAHMEEALRHSGFSVATLNSSTTAHRFYQEAGWVDVGEPQTGLTLVAYPMRKVL</sequence>
<dbReference type="Gene3D" id="3.40.630.30">
    <property type="match status" value="1"/>
</dbReference>
<protein>
    <submittedName>
        <fullName evidence="4">GNAT family N-acetyltransferase</fullName>
    </submittedName>
</protein>
<feature type="domain" description="N-acetyltransferase" evidence="3">
    <location>
        <begin position="23"/>
        <end position="156"/>
    </location>
</feature>
<dbReference type="PANTHER" id="PTHR43877:SF1">
    <property type="entry name" value="ACETYLTRANSFERASE"/>
    <property type="match status" value="1"/>
</dbReference>
<evidence type="ECO:0000256" key="2">
    <source>
        <dbReference type="ARBA" id="ARBA00023315"/>
    </source>
</evidence>
<keyword evidence="1" id="KW-0808">Transferase</keyword>
<evidence type="ECO:0000313" key="5">
    <source>
        <dbReference type="Proteomes" id="UP001156140"/>
    </source>
</evidence>
<organism evidence="4 5">
    <name type="scientific">Paradevosia shaoguanensis</name>
    <dbReference type="NCBI Taxonomy" id="1335043"/>
    <lineage>
        <taxon>Bacteria</taxon>
        <taxon>Pseudomonadati</taxon>
        <taxon>Pseudomonadota</taxon>
        <taxon>Alphaproteobacteria</taxon>
        <taxon>Hyphomicrobiales</taxon>
        <taxon>Devosiaceae</taxon>
        <taxon>Paradevosia</taxon>
    </lineage>
</organism>
<dbReference type="CDD" id="cd04301">
    <property type="entry name" value="NAT_SF"/>
    <property type="match status" value="1"/>
</dbReference>
<accession>A0AA41QRQ7</accession>
<dbReference type="GO" id="GO:0016747">
    <property type="term" value="F:acyltransferase activity, transferring groups other than amino-acyl groups"/>
    <property type="evidence" value="ECO:0007669"/>
    <property type="project" value="InterPro"/>
</dbReference>
<dbReference type="RefSeq" id="WP_203066149.1">
    <property type="nucleotide sequence ID" value="NZ_CP068983.1"/>
</dbReference>
<dbReference type="EMBL" id="JALAZD010000004">
    <property type="protein sequence ID" value="MCI0129152.1"/>
    <property type="molecule type" value="Genomic_DNA"/>
</dbReference>
<dbReference type="AlphaFoldDB" id="A0AA41QRQ7"/>
<keyword evidence="5" id="KW-1185">Reference proteome</keyword>
<reference evidence="4" key="1">
    <citation type="submission" date="2022-03" db="EMBL/GenBank/DDBJ databases">
        <title>The complete genome sequence of a Methyloterrigena soli.</title>
        <authorList>
            <person name="Zi Z."/>
        </authorList>
    </citation>
    <scope>NUCLEOTIDE SEQUENCE</scope>
    <source>
        <strain evidence="4">M48</strain>
    </source>
</reference>
<dbReference type="Pfam" id="PF13673">
    <property type="entry name" value="Acetyltransf_10"/>
    <property type="match status" value="1"/>
</dbReference>
<gene>
    <name evidence="4" type="ORF">ML536_20150</name>
</gene>
<keyword evidence="2" id="KW-0012">Acyltransferase</keyword>
<comment type="caution">
    <text evidence="4">The sequence shown here is derived from an EMBL/GenBank/DDBJ whole genome shotgun (WGS) entry which is preliminary data.</text>
</comment>
<dbReference type="InterPro" id="IPR050832">
    <property type="entry name" value="Bact_Acetyltransf"/>
</dbReference>